<dbReference type="InterPro" id="IPR003864">
    <property type="entry name" value="CSC1/OSCA1-like_7TM"/>
</dbReference>
<feature type="region of interest" description="Disordered" evidence="7">
    <location>
        <begin position="295"/>
        <end position="322"/>
    </location>
</feature>
<evidence type="ECO:0000313" key="13">
    <source>
        <dbReference type="EMBL" id="RPB04156.1"/>
    </source>
</evidence>
<dbReference type="Pfam" id="PF02714">
    <property type="entry name" value="RSN1_7TM"/>
    <property type="match status" value="1"/>
</dbReference>
<dbReference type="Proteomes" id="UP000276215">
    <property type="component" value="Unassembled WGS sequence"/>
</dbReference>
<dbReference type="GO" id="GO:0005227">
    <property type="term" value="F:calcium-activated cation channel activity"/>
    <property type="evidence" value="ECO:0007669"/>
    <property type="project" value="InterPro"/>
</dbReference>
<name>A0A3N4K0M3_9PEZI</name>
<dbReference type="STRING" id="1336337.A0A3N4K0M3"/>
<dbReference type="PANTHER" id="PTHR13018:SF26">
    <property type="entry name" value="DOMAIN PROTEIN, PUTATIVE (AFU_ORTHOLOGUE AFUA_5G10920)-RELATED"/>
    <property type="match status" value="1"/>
</dbReference>
<accession>A0A3N4K0M3</accession>
<protein>
    <submittedName>
        <fullName evidence="13">DUF221 family protein</fullName>
    </submittedName>
</protein>
<sequence>MEAIRVLLKRNATDPNNDPNIASARVPGTSVSAFLSTLVVNLLIFVVLVTIFILLRRSNKRIYAPRTYVGVVEKWRKLDATSDGEISDEVEGVSGFSSLIGWVGGVWKIPDETVLRTNGLDGYFFLRYLRKAQMICFVGCCLTFPILFPLNATGQGGQTGLDILSFSNLKDTHEMSNRLIQARLYAHVLVGYIFFGFILFTVYRELIYYTTLRQAYMLSPLYSTRISARTLLITTIPEAYTTETALRRIFDNVKRIWINTDTKELEELVEERDKIAYKLEAAEVALIKTADAARRKGSLGQDPPEAEEDGEAGGESGSVAARWLDRKKRPSHKLKPIIGEKVDTIDWCRGQLAQLIPKIEELQAIQKSGEGTKLNSAFIEFTSQSAAQAALQVLAHNQPLHMAPRYIGITPSEIIWSNLKLQWWERLVKVATTTAAVSALVIFWSIPVAVVGAISNITYLTEKVPFLSFINDIPPVILGVITGLLPAVMLSVLMALLPIVLRLLSRIAGEPSHSNVELRVQNMYFAFQVIQVFLVTTMTSAASSVGAQIAADPMSATSILANNIPKASNFYISFMILQGLAISAGALLQIVGLVLYKLLGMLLDNTPRKQWRRWSSLSGLGWGTVFPVYTNITVIAITYSMIAPLVLGFAVVGLGLLYFAYRYNFLFVYNVNIDTKGLVYPRALYQTLTGVYLAEVCLIGLFGIRKAIGPLVLQVAFLVFTVLFQLSLSSAVEPLLKFLPKNLEKEEESLLSVEDGPDGAYEVEGSAGKNGASKGASADHPEGTGKAQTTPGGFLARFMHPETYYSYAHMRKVIPQDFPEIVYGPETEKEVYLNPAISSRPPVLWVPRDEGGVSRQEVAHTSGVIGISDGGAIINEKSKVCWVEGEMPPDWEEKPLY</sequence>
<dbReference type="EMBL" id="ML120359">
    <property type="protein sequence ID" value="RPB04156.1"/>
    <property type="molecule type" value="Genomic_DNA"/>
</dbReference>
<keyword evidence="14" id="KW-1185">Reference proteome</keyword>
<feature type="transmembrane region" description="Helical" evidence="8">
    <location>
        <begin position="570"/>
        <end position="596"/>
    </location>
</feature>
<dbReference type="InterPro" id="IPR032880">
    <property type="entry name" value="CSC1/OSCA1-like_N"/>
</dbReference>
<gene>
    <name evidence="13" type="ORF">L873DRAFT_1786413</name>
</gene>
<feature type="domain" description="CSC1/OSCA1-like N-terminal transmembrane" evidence="11">
    <location>
        <begin position="33"/>
        <end position="205"/>
    </location>
</feature>
<feature type="region of interest" description="Disordered" evidence="7">
    <location>
        <begin position="762"/>
        <end position="792"/>
    </location>
</feature>
<evidence type="ECO:0000259" key="11">
    <source>
        <dbReference type="Pfam" id="PF13967"/>
    </source>
</evidence>
<evidence type="ECO:0000259" key="12">
    <source>
        <dbReference type="Pfam" id="PF14703"/>
    </source>
</evidence>
<dbReference type="AlphaFoldDB" id="A0A3N4K0M3"/>
<evidence type="ECO:0000256" key="4">
    <source>
        <dbReference type="ARBA" id="ARBA00022692"/>
    </source>
</evidence>
<keyword evidence="3" id="KW-0813">Transport</keyword>
<evidence type="ECO:0000313" key="14">
    <source>
        <dbReference type="Proteomes" id="UP000276215"/>
    </source>
</evidence>
<evidence type="ECO:0000256" key="5">
    <source>
        <dbReference type="ARBA" id="ARBA00022989"/>
    </source>
</evidence>
<feature type="compositionally biased region" description="Low complexity" evidence="7">
    <location>
        <begin position="765"/>
        <end position="776"/>
    </location>
</feature>
<dbReference type="OrthoDB" id="1076608at2759"/>
<comment type="similarity">
    <text evidence="2">Belongs to the CSC1 (TC 1.A.17) family.</text>
</comment>
<evidence type="ECO:0000256" key="8">
    <source>
        <dbReference type="SAM" id="Phobius"/>
    </source>
</evidence>
<feature type="transmembrane region" description="Helical" evidence="8">
    <location>
        <begin position="645"/>
        <end position="663"/>
    </location>
</feature>
<organism evidence="13 14">
    <name type="scientific">Choiromyces venosus 120613-1</name>
    <dbReference type="NCBI Taxonomy" id="1336337"/>
    <lineage>
        <taxon>Eukaryota</taxon>
        <taxon>Fungi</taxon>
        <taxon>Dikarya</taxon>
        <taxon>Ascomycota</taxon>
        <taxon>Pezizomycotina</taxon>
        <taxon>Pezizomycetes</taxon>
        <taxon>Pezizales</taxon>
        <taxon>Tuberaceae</taxon>
        <taxon>Choiromyces</taxon>
    </lineage>
</organism>
<evidence type="ECO:0000256" key="1">
    <source>
        <dbReference type="ARBA" id="ARBA00004141"/>
    </source>
</evidence>
<feature type="domain" description="CSC1/OSCA1-like cytosolic" evidence="12">
    <location>
        <begin position="228"/>
        <end position="418"/>
    </location>
</feature>
<evidence type="ECO:0000256" key="6">
    <source>
        <dbReference type="ARBA" id="ARBA00023136"/>
    </source>
</evidence>
<dbReference type="Pfam" id="PF12621">
    <property type="entry name" value="PHM7_ext"/>
    <property type="match status" value="1"/>
</dbReference>
<dbReference type="Pfam" id="PF13967">
    <property type="entry name" value="RSN1_TM"/>
    <property type="match status" value="1"/>
</dbReference>
<feature type="transmembrane region" description="Helical" evidence="8">
    <location>
        <begin position="134"/>
        <end position="152"/>
    </location>
</feature>
<evidence type="ECO:0000259" key="10">
    <source>
        <dbReference type="Pfam" id="PF12621"/>
    </source>
</evidence>
<feature type="transmembrane region" description="Helical" evidence="8">
    <location>
        <begin position="617"/>
        <end position="639"/>
    </location>
</feature>
<feature type="transmembrane region" description="Helical" evidence="8">
    <location>
        <begin position="711"/>
        <end position="732"/>
    </location>
</feature>
<evidence type="ECO:0000256" key="3">
    <source>
        <dbReference type="ARBA" id="ARBA00022448"/>
    </source>
</evidence>
<keyword evidence="6 8" id="KW-0472">Membrane</keyword>
<reference evidence="13 14" key="1">
    <citation type="journal article" date="2018" name="Nat. Ecol. Evol.">
        <title>Pezizomycetes genomes reveal the molecular basis of ectomycorrhizal truffle lifestyle.</title>
        <authorList>
            <person name="Murat C."/>
            <person name="Payen T."/>
            <person name="Noel B."/>
            <person name="Kuo A."/>
            <person name="Morin E."/>
            <person name="Chen J."/>
            <person name="Kohler A."/>
            <person name="Krizsan K."/>
            <person name="Balestrini R."/>
            <person name="Da Silva C."/>
            <person name="Montanini B."/>
            <person name="Hainaut M."/>
            <person name="Levati E."/>
            <person name="Barry K.W."/>
            <person name="Belfiori B."/>
            <person name="Cichocki N."/>
            <person name="Clum A."/>
            <person name="Dockter R.B."/>
            <person name="Fauchery L."/>
            <person name="Guy J."/>
            <person name="Iotti M."/>
            <person name="Le Tacon F."/>
            <person name="Lindquist E.A."/>
            <person name="Lipzen A."/>
            <person name="Malagnac F."/>
            <person name="Mello A."/>
            <person name="Molinier V."/>
            <person name="Miyauchi S."/>
            <person name="Poulain J."/>
            <person name="Riccioni C."/>
            <person name="Rubini A."/>
            <person name="Sitrit Y."/>
            <person name="Splivallo R."/>
            <person name="Traeger S."/>
            <person name="Wang M."/>
            <person name="Zifcakova L."/>
            <person name="Wipf D."/>
            <person name="Zambonelli A."/>
            <person name="Paolocci F."/>
            <person name="Nowrousian M."/>
            <person name="Ottonello S."/>
            <person name="Baldrian P."/>
            <person name="Spatafora J.W."/>
            <person name="Henrissat B."/>
            <person name="Nagy L.G."/>
            <person name="Aury J.M."/>
            <person name="Wincker P."/>
            <person name="Grigoriev I.V."/>
            <person name="Bonfante P."/>
            <person name="Martin F.M."/>
        </authorList>
    </citation>
    <scope>NUCLEOTIDE SEQUENCE [LARGE SCALE GENOMIC DNA]</scope>
    <source>
        <strain evidence="13 14">120613-1</strain>
    </source>
</reference>
<dbReference type="PANTHER" id="PTHR13018">
    <property type="entry name" value="PROBABLE MEMBRANE PROTEIN DUF221-RELATED"/>
    <property type="match status" value="1"/>
</dbReference>
<dbReference type="Pfam" id="PF14703">
    <property type="entry name" value="PHM7_cyt"/>
    <property type="match status" value="1"/>
</dbReference>
<keyword evidence="5 8" id="KW-1133">Transmembrane helix</keyword>
<dbReference type="InterPro" id="IPR022257">
    <property type="entry name" value="PHM7_ext"/>
</dbReference>
<evidence type="ECO:0000256" key="2">
    <source>
        <dbReference type="ARBA" id="ARBA00007779"/>
    </source>
</evidence>
<evidence type="ECO:0000256" key="7">
    <source>
        <dbReference type="SAM" id="MobiDB-lite"/>
    </source>
</evidence>
<feature type="transmembrane region" description="Helical" evidence="8">
    <location>
        <begin position="184"/>
        <end position="203"/>
    </location>
</feature>
<keyword evidence="4 8" id="KW-0812">Transmembrane</keyword>
<feature type="transmembrane region" description="Helical" evidence="8">
    <location>
        <begin position="477"/>
        <end position="504"/>
    </location>
</feature>
<feature type="domain" description="10TM putative phosphate transporter extracellular tail" evidence="10">
    <location>
        <begin position="798"/>
        <end position="890"/>
    </location>
</feature>
<dbReference type="GO" id="GO:0005886">
    <property type="term" value="C:plasma membrane"/>
    <property type="evidence" value="ECO:0007669"/>
    <property type="project" value="TreeGrafter"/>
</dbReference>
<proteinExistence type="inferred from homology"/>
<dbReference type="InterPro" id="IPR045122">
    <property type="entry name" value="Csc1-like"/>
</dbReference>
<feature type="domain" description="CSC1/OSCA1-like 7TM region" evidence="9">
    <location>
        <begin position="432"/>
        <end position="702"/>
    </location>
</feature>
<feature type="transmembrane region" description="Helical" evidence="8">
    <location>
        <begin position="430"/>
        <end position="457"/>
    </location>
</feature>
<evidence type="ECO:0000259" key="9">
    <source>
        <dbReference type="Pfam" id="PF02714"/>
    </source>
</evidence>
<feature type="transmembrane region" description="Helical" evidence="8">
    <location>
        <begin position="525"/>
        <end position="550"/>
    </location>
</feature>
<comment type="subcellular location">
    <subcellularLocation>
        <location evidence="1">Membrane</location>
        <topology evidence="1">Multi-pass membrane protein</topology>
    </subcellularLocation>
</comment>
<feature type="transmembrane region" description="Helical" evidence="8">
    <location>
        <begin position="33"/>
        <end position="55"/>
    </location>
</feature>
<dbReference type="InterPro" id="IPR027815">
    <property type="entry name" value="CSC1/OSCA1-like_cyt"/>
</dbReference>